<keyword evidence="2" id="KW-1185">Reference proteome</keyword>
<evidence type="ECO:0000313" key="1">
    <source>
        <dbReference type="EMBL" id="KAI9908290.1"/>
    </source>
</evidence>
<dbReference type="EMBL" id="CM047587">
    <property type="protein sequence ID" value="KAI9908290.1"/>
    <property type="molecule type" value="Genomic_DNA"/>
</dbReference>
<name>A0ACC0VP31_9STRA</name>
<dbReference type="Proteomes" id="UP001163321">
    <property type="component" value="Chromosome 8"/>
</dbReference>
<evidence type="ECO:0000313" key="2">
    <source>
        <dbReference type="Proteomes" id="UP001163321"/>
    </source>
</evidence>
<proteinExistence type="predicted"/>
<comment type="caution">
    <text evidence="1">The sequence shown here is derived from an EMBL/GenBank/DDBJ whole genome shotgun (WGS) entry which is preliminary data.</text>
</comment>
<sequence length="129" mass="14561">MFMKKNCKSIDSVNVHLSDHEIVQAIDVSDIIIHKWHEHGSRANYVRQQVLLGTNYSDMQDIDMIESSGDVPTPIDTEEEYSDMSYTVIHKSVEIHSINAMDVDGERENEQSHSISNSKSKIDPGSNVS</sequence>
<accession>A0ACC0VP31</accession>
<organism evidence="1 2">
    <name type="scientific">Peronosclerospora sorghi</name>
    <dbReference type="NCBI Taxonomy" id="230839"/>
    <lineage>
        <taxon>Eukaryota</taxon>
        <taxon>Sar</taxon>
        <taxon>Stramenopiles</taxon>
        <taxon>Oomycota</taxon>
        <taxon>Peronosporomycetes</taxon>
        <taxon>Peronosporales</taxon>
        <taxon>Peronosporaceae</taxon>
        <taxon>Peronosclerospora</taxon>
    </lineage>
</organism>
<protein>
    <submittedName>
        <fullName evidence="1">Uncharacterized protein</fullName>
    </submittedName>
</protein>
<reference evidence="1 2" key="1">
    <citation type="journal article" date="2022" name="bioRxiv">
        <title>The genome of the oomycete Peronosclerospora sorghi, a cosmopolitan pathogen of maize and sorghum, is inflated with dispersed pseudogenes.</title>
        <authorList>
            <person name="Fletcher K."/>
            <person name="Martin F."/>
            <person name="Isakeit T."/>
            <person name="Cavanaugh K."/>
            <person name="Magill C."/>
            <person name="Michelmore R."/>
        </authorList>
    </citation>
    <scope>NUCLEOTIDE SEQUENCE [LARGE SCALE GENOMIC DNA]</scope>
    <source>
        <strain evidence="1">P6</strain>
    </source>
</reference>
<gene>
    <name evidence="1" type="ORF">PsorP6_003579</name>
</gene>